<proteinExistence type="predicted"/>
<dbReference type="Proteomes" id="UP000274694">
    <property type="component" value="Unassembled WGS sequence"/>
</dbReference>
<dbReference type="EMBL" id="QGTA01000233">
    <property type="protein sequence ID" value="RQW89433.1"/>
    <property type="molecule type" value="Genomic_DNA"/>
</dbReference>
<dbReference type="RefSeq" id="WP_069089499.1">
    <property type="nucleotide sequence ID" value="NZ_QGTA01000233.1"/>
</dbReference>
<sequence length="142" mass="15806">MTNPVRTALAQAIADTEALLGRLKGTLAAIDGEATLDLGRQGIWTKGEVAALWERSKHLPGVRALFEITASRVEERVTFSDLIAYSGLDSRQQSNEHARMSRIAAELFGAKRWPIENWQGSAGEMIYRMRGDVAAWWREVAH</sequence>
<gene>
    <name evidence="1" type="ORF">DLJ60_22750</name>
</gene>
<name>A0ABX9XYR2_MICCH</name>
<protein>
    <recommendedName>
        <fullName evidence="3">DUF222 domain-containing protein</fullName>
    </recommendedName>
</protein>
<reference evidence="1 2" key="1">
    <citation type="submission" date="2018-05" db="EMBL/GenBank/DDBJ databases">
        <title>Micromonospora from Atacama Desert.</title>
        <authorList>
            <person name="Carro L."/>
            <person name="Goodfellow M."/>
            <person name="Klenk H.-P."/>
        </authorList>
    </citation>
    <scope>NUCLEOTIDE SEQUENCE [LARGE SCALE GENOMIC DNA]</scope>
    <source>
        <strain evidence="1 2">LB41</strain>
    </source>
</reference>
<evidence type="ECO:0008006" key="3">
    <source>
        <dbReference type="Google" id="ProtNLM"/>
    </source>
</evidence>
<comment type="caution">
    <text evidence="1">The sequence shown here is derived from an EMBL/GenBank/DDBJ whole genome shotgun (WGS) entry which is preliminary data.</text>
</comment>
<keyword evidence="2" id="KW-1185">Reference proteome</keyword>
<accession>A0ABX9XYR2</accession>
<evidence type="ECO:0000313" key="2">
    <source>
        <dbReference type="Proteomes" id="UP000274694"/>
    </source>
</evidence>
<evidence type="ECO:0000313" key="1">
    <source>
        <dbReference type="EMBL" id="RQW89433.1"/>
    </source>
</evidence>
<organism evidence="1 2">
    <name type="scientific">Micromonospora chalcea</name>
    <dbReference type="NCBI Taxonomy" id="1874"/>
    <lineage>
        <taxon>Bacteria</taxon>
        <taxon>Bacillati</taxon>
        <taxon>Actinomycetota</taxon>
        <taxon>Actinomycetes</taxon>
        <taxon>Micromonosporales</taxon>
        <taxon>Micromonosporaceae</taxon>
        <taxon>Micromonospora</taxon>
    </lineage>
</organism>